<organism evidence="2 3">
    <name type="scientific">Sphaerosporella brunnea</name>
    <dbReference type="NCBI Taxonomy" id="1250544"/>
    <lineage>
        <taxon>Eukaryota</taxon>
        <taxon>Fungi</taxon>
        <taxon>Dikarya</taxon>
        <taxon>Ascomycota</taxon>
        <taxon>Pezizomycotina</taxon>
        <taxon>Pezizomycetes</taxon>
        <taxon>Pezizales</taxon>
        <taxon>Pyronemataceae</taxon>
        <taxon>Sphaerosporella</taxon>
    </lineage>
</organism>
<keyword evidence="1" id="KW-1133">Transmembrane helix</keyword>
<gene>
    <name evidence="2" type="ORF">FN846DRAFT_223054</name>
</gene>
<sequence length="158" mass="18011">MDSLFLTTKLHALSLSHCHLSACFTLNSATHFSACILSVCHTYSFLSPFCRWVGGSFFVIIWSLFFLSLLFSPPCQPGFISWSFWTAGFLVFFFLFFGRWVGRGHTLYTPLAALTSTYFFSLHPTYSTSTVILGFHHLGLRWANRGVLDLKEVERENT</sequence>
<dbReference type="Proteomes" id="UP000326924">
    <property type="component" value="Unassembled WGS sequence"/>
</dbReference>
<evidence type="ECO:0000313" key="3">
    <source>
        <dbReference type="Proteomes" id="UP000326924"/>
    </source>
</evidence>
<keyword evidence="3" id="KW-1185">Reference proteome</keyword>
<accession>A0A5J5EMA5</accession>
<dbReference type="InParanoid" id="A0A5J5EMA5"/>
<proteinExistence type="predicted"/>
<comment type="caution">
    <text evidence="2">The sequence shown here is derived from an EMBL/GenBank/DDBJ whole genome shotgun (WGS) entry which is preliminary data.</text>
</comment>
<protein>
    <submittedName>
        <fullName evidence="2">Uncharacterized protein</fullName>
    </submittedName>
</protein>
<evidence type="ECO:0000256" key="1">
    <source>
        <dbReference type="SAM" id="Phobius"/>
    </source>
</evidence>
<reference evidence="2 3" key="1">
    <citation type="submission" date="2019-09" db="EMBL/GenBank/DDBJ databases">
        <title>Draft genome of the ectomycorrhizal ascomycete Sphaerosporella brunnea.</title>
        <authorList>
            <consortium name="DOE Joint Genome Institute"/>
            <person name="Benucci G.M."/>
            <person name="Marozzi G."/>
            <person name="Antonielli L."/>
            <person name="Sanchez S."/>
            <person name="Marco P."/>
            <person name="Wang X."/>
            <person name="Falini L.B."/>
            <person name="Barry K."/>
            <person name="Haridas S."/>
            <person name="Lipzen A."/>
            <person name="Labutti K."/>
            <person name="Grigoriev I.V."/>
            <person name="Murat C."/>
            <person name="Martin F."/>
            <person name="Albertini E."/>
            <person name="Donnini D."/>
            <person name="Bonito G."/>
        </authorList>
    </citation>
    <scope>NUCLEOTIDE SEQUENCE [LARGE SCALE GENOMIC DNA]</scope>
    <source>
        <strain evidence="2 3">Sb_GMNB300</strain>
    </source>
</reference>
<evidence type="ECO:0000313" key="2">
    <source>
        <dbReference type="EMBL" id="KAA8897837.1"/>
    </source>
</evidence>
<feature type="transmembrane region" description="Helical" evidence="1">
    <location>
        <begin position="53"/>
        <end position="73"/>
    </location>
</feature>
<dbReference type="EMBL" id="VXIS01000190">
    <property type="protein sequence ID" value="KAA8897837.1"/>
    <property type="molecule type" value="Genomic_DNA"/>
</dbReference>
<feature type="transmembrane region" description="Helical" evidence="1">
    <location>
        <begin position="79"/>
        <end position="97"/>
    </location>
</feature>
<name>A0A5J5EMA5_9PEZI</name>
<keyword evidence="1" id="KW-0472">Membrane</keyword>
<dbReference type="AlphaFoldDB" id="A0A5J5EMA5"/>
<keyword evidence="1" id="KW-0812">Transmembrane</keyword>